<proteinExistence type="predicted"/>
<evidence type="ECO:0000313" key="1">
    <source>
        <dbReference type="Proteomes" id="UP000887580"/>
    </source>
</evidence>
<dbReference type="Proteomes" id="UP000887580">
    <property type="component" value="Unplaced"/>
</dbReference>
<dbReference type="WBParaSite" id="PS1159_v2.g5164.t1">
    <property type="protein sequence ID" value="PS1159_v2.g5164.t1"/>
    <property type="gene ID" value="PS1159_v2.g5164"/>
</dbReference>
<accession>A0AC35GGN5</accession>
<protein>
    <submittedName>
        <fullName evidence="2">Uncharacterized protein</fullName>
    </submittedName>
</protein>
<organism evidence="1 2">
    <name type="scientific">Panagrolaimus sp. PS1159</name>
    <dbReference type="NCBI Taxonomy" id="55785"/>
    <lineage>
        <taxon>Eukaryota</taxon>
        <taxon>Metazoa</taxon>
        <taxon>Ecdysozoa</taxon>
        <taxon>Nematoda</taxon>
        <taxon>Chromadorea</taxon>
        <taxon>Rhabditida</taxon>
        <taxon>Tylenchina</taxon>
        <taxon>Panagrolaimomorpha</taxon>
        <taxon>Panagrolaimoidea</taxon>
        <taxon>Panagrolaimidae</taxon>
        <taxon>Panagrolaimus</taxon>
    </lineage>
</organism>
<reference evidence="2" key="1">
    <citation type="submission" date="2022-11" db="UniProtKB">
        <authorList>
            <consortium name="WormBaseParasite"/>
        </authorList>
    </citation>
    <scope>IDENTIFICATION</scope>
</reference>
<evidence type="ECO:0000313" key="2">
    <source>
        <dbReference type="WBParaSite" id="PS1159_v2.g5164.t1"/>
    </source>
</evidence>
<sequence>MQKKLKVIFAAFGSSRLLCFDQVFGHIVNVTKDKQPTFTCAGVLAFTPFPDDGEIIDIKVNADLSKGILIGKGYVYCFSTPDIRGINHRATSSSDIMENKIPVTVIDVKYPQKERRIDCKSVIHGSIKEEQFKGFGLSKVIVSFDFGPCFVDKNYITTFAIDNESEIYYTSLSTLSSSIKVNPFIALYGLKMVT</sequence>
<name>A0AC35GGN5_9BILA</name>